<keyword evidence="3" id="KW-1185">Reference proteome</keyword>
<comment type="caution">
    <text evidence="2">The sequence shown here is derived from an EMBL/GenBank/DDBJ whole genome shotgun (WGS) entry which is preliminary data.</text>
</comment>
<accession>A0ABS5FMX7</accession>
<feature type="compositionally biased region" description="Polar residues" evidence="1">
    <location>
        <begin position="67"/>
        <end position="83"/>
    </location>
</feature>
<reference evidence="3" key="1">
    <citation type="journal article" date="2021" name="ISME J.">
        <title>Evolutionary origin and ecological implication of a unique nif island in free-living Bradyrhizobium lineages.</title>
        <authorList>
            <person name="Tao J."/>
        </authorList>
    </citation>
    <scope>NUCLEOTIDE SEQUENCE [LARGE SCALE GENOMIC DNA]</scope>
    <source>
        <strain evidence="3">SZCCT0434</strain>
    </source>
</reference>
<dbReference type="Proteomes" id="UP001315278">
    <property type="component" value="Unassembled WGS sequence"/>
</dbReference>
<evidence type="ECO:0000313" key="2">
    <source>
        <dbReference type="EMBL" id="MBR0798101.1"/>
    </source>
</evidence>
<name>A0ABS5FMX7_9BRAD</name>
<evidence type="ECO:0008006" key="4">
    <source>
        <dbReference type="Google" id="ProtNLM"/>
    </source>
</evidence>
<proteinExistence type="predicted"/>
<feature type="region of interest" description="Disordered" evidence="1">
    <location>
        <begin position="65"/>
        <end position="129"/>
    </location>
</feature>
<organism evidence="2 3">
    <name type="scientific">Bradyrhizobium jicamae</name>
    <dbReference type="NCBI Taxonomy" id="280332"/>
    <lineage>
        <taxon>Bacteria</taxon>
        <taxon>Pseudomonadati</taxon>
        <taxon>Pseudomonadota</taxon>
        <taxon>Alphaproteobacteria</taxon>
        <taxon>Hyphomicrobiales</taxon>
        <taxon>Nitrobacteraceae</taxon>
        <taxon>Bradyrhizobium</taxon>
    </lineage>
</organism>
<dbReference type="EMBL" id="JAFCJH010000023">
    <property type="protein sequence ID" value="MBR0798101.1"/>
    <property type="molecule type" value="Genomic_DNA"/>
</dbReference>
<sequence>MVPSLASSRSTGIYSCVCAAAKSSATVLVDPAIVQVLSGIYLQANMIRAMVVVTALVVASLGHAQGQPKSAWQGSYQPPQSEWTKVHRPPPQSTWDETKGSRPPPTRKTPQSWWNDPSHQNPPKSSWAR</sequence>
<feature type="compositionally biased region" description="Polar residues" evidence="1">
    <location>
        <begin position="108"/>
        <end position="129"/>
    </location>
</feature>
<protein>
    <recommendedName>
        <fullName evidence="4">Secreted protein</fullName>
    </recommendedName>
</protein>
<evidence type="ECO:0000313" key="3">
    <source>
        <dbReference type="Proteomes" id="UP001315278"/>
    </source>
</evidence>
<evidence type="ECO:0000256" key="1">
    <source>
        <dbReference type="SAM" id="MobiDB-lite"/>
    </source>
</evidence>
<gene>
    <name evidence="2" type="ORF">JQ615_22165</name>
</gene>
<dbReference type="RefSeq" id="WP_212395159.1">
    <property type="nucleotide sequence ID" value="NZ_JAFCJH010000023.1"/>
</dbReference>